<dbReference type="AlphaFoldDB" id="A0AA36MK42"/>
<evidence type="ECO:0000256" key="1">
    <source>
        <dbReference type="ARBA" id="ARBA00022723"/>
    </source>
</evidence>
<dbReference type="InterPro" id="IPR000008">
    <property type="entry name" value="C2_dom"/>
</dbReference>
<dbReference type="Gene3D" id="2.60.40.150">
    <property type="entry name" value="C2 domain"/>
    <property type="match status" value="2"/>
</dbReference>
<accession>A0AA36MK42</accession>
<gene>
    <name evidence="5" type="ORF">EVOR1521_LOCUS844</name>
</gene>
<protein>
    <recommendedName>
        <fullName evidence="4">C2 domain-containing protein</fullName>
    </recommendedName>
</protein>
<dbReference type="InterPro" id="IPR035892">
    <property type="entry name" value="C2_domain_sf"/>
</dbReference>
<proteinExistence type="predicted"/>
<sequence>MGAQESHALPSPGGSPSGSRLLGSELAPRELVRQHRLRRETHGQAYDSVTVTSEVKSKESTDFKHLFSGTGRKHQLEVQIISARGLRNADWFGTSDPYCVCKVTGTEASFQTRTIDETTEPHWEETTTLDFYEGDTLVFSIFDADVGKEDDFLGMVEVPSCTVLPDGFEGELRLKQTSASGTDEVEAYLKLLITSKAHHDGRPPVRPEVPQRLYVTVLHAKNLRNADHAPGAGVSDPYVTCSLTEDDVVKASFNTETKKDTLSPVWNHTDSFAGFKDGMCLLFEVWDQDPFLRKDALGSARISFSQLAAAFKKESMFLKDLLLEDSGSRQAGLSVRVATAAVELTRLRKLATEEGLDQALEHHHAMKK</sequence>
<feature type="non-terminal residue" evidence="5">
    <location>
        <position position="368"/>
    </location>
</feature>
<dbReference type="EMBL" id="CAUJNA010000003">
    <property type="protein sequence ID" value="CAJ1370217.1"/>
    <property type="molecule type" value="Genomic_DNA"/>
</dbReference>
<dbReference type="PROSITE" id="PS50004">
    <property type="entry name" value="C2"/>
    <property type="match status" value="2"/>
</dbReference>
<feature type="domain" description="C2" evidence="4">
    <location>
        <begin position="199"/>
        <end position="318"/>
    </location>
</feature>
<dbReference type="GO" id="GO:0016020">
    <property type="term" value="C:membrane"/>
    <property type="evidence" value="ECO:0007669"/>
    <property type="project" value="TreeGrafter"/>
</dbReference>
<organism evidence="5 6">
    <name type="scientific">Effrenium voratum</name>
    <dbReference type="NCBI Taxonomy" id="2562239"/>
    <lineage>
        <taxon>Eukaryota</taxon>
        <taxon>Sar</taxon>
        <taxon>Alveolata</taxon>
        <taxon>Dinophyceae</taxon>
        <taxon>Suessiales</taxon>
        <taxon>Symbiodiniaceae</taxon>
        <taxon>Effrenium</taxon>
    </lineage>
</organism>
<keyword evidence="1" id="KW-0479">Metal-binding</keyword>
<evidence type="ECO:0000259" key="4">
    <source>
        <dbReference type="PROSITE" id="PS50004"/>
    </source>
</evidence>
<reference evidence="5" key="1">
    <citation type="submission" date="2023-08" db="EMBL/GenBank/DDBJ databases">
        <authorList>
            <person name="Chen Y."/>
            <person name="Shah S."/>
            <person name="Dougan E. K."/>
            <person name="Thang M."/>
            <person name="Chan C."/>
        </authorList>
    </citation>
    <scope>NUCLEOTIDE SEQUENCE</scope>
</reference>
<dbReference type="PRINTS" id="PR00360">
    <property type="entry name" value="C2DOMAIN"/>
</dbReference>
<evidence type="ECO:0000256" key="2">
    <source>
        <dbReference type="ARBA" id="ARBA00022837"/>
    </source>
</evidence>
<feature type="domain" description="C2" evidence="4">
    <location>
        <begin position="57"/>
        <end position="174"/>
    </location>
</feature>
<evidence type="ECO:0000313" key="6">
    <source>
        <dbReference type="Proteomes" id="UP001178507"/>
    </source>
</evidence>
<dbReference type="SUPFAM" id="SSF49562">
    <property type="entry name" value="C2 domain (Calcium/lipid-binding domain, CaLB)"/>
    <property type="match status" value="2"/>
</dbReference>
<keyword evidence="6" id="KW-1185">Reference proteome</keyword>
<dbReference type="PANTHER" id="PTHR45911">
    <property type="entry name" value="C2 DOMAIN-CONTAINING PROTEIN"/>
    <property type="match status" value="1"/>
</dbReference>
<dbReference type="CDD" id="cd00030">
    <property type="entry name" value="C2"/>
    <property type="match status" value="2"/>
</dbReference>
<name>A0AA36MK42_9DINO</name>
<dbReference type="SMART" id="SM00239">
    <property type="entry name" value="C2"/>
    <property type="match status" value="2"/>
</dbReference>
<keyword evidence="2" id="KW-0106">Calcium</keyword>
<comment type="caution">
    <text evidence="5">The sequence shown here is derived from an EMBL/GenBank/DDBJ whole genome shotgun (WGS) entry which is preliminary data.</text>
</comment>
<dbReference type="GO" id="GO:0005509">
    <property type="term" value="F:calcium ion binding"/>
    <property type="evidence" value="ECO:0007669"/>
    <property type="project" value="TreeGrafter"/>
</dbReference>
<evidence type="ECO:0000313" key="5">
    <source>
        <dbReference type="EMBL" id="CAJ1370217.1"/>
    </source>
</evidence>
<dbReference type="Proteomes" id="UP001178507">
    <property type="component" value="Unassembled WGS sequence"/>
</dbReference>
<feature type="region of interest" description="Disordered" evidence="3">
    <location>
        <begin position="1"/>
        <end position="29"/>
    </location>
</feature>
<feature type="compositionally biased region" description="Low complexity" evidence="3">
    <location>
        <begin position="9"/>
        <end position="24"/>
    </location>
</feature>
<dbReference type="PANTHER" id="PTHR45911:SF4">
    <property type="entry name" value="MULTIPLE C2 AND TRANSMEMBRANE DOMAIN-CONTAINING PROTEIN"/>
    <property type="match status" value="1"/>
</dbReference>
<evidence type="ECO:0000256" key="3">
    <source>
        <dbReference type="SAM" id="MobiDB-lite"/>
    </source>
</evidence>
<dbReference type="Pfam" id="PF00168">
    <property type="entry name" value="C2"/>
    <property type="match status" value="2"/>
</dbReference>